<evidence type="ECO:0000313" key="2">
    <source>
        <dbReference type="Proteomes" id="UP001151518"/>
    </source>
</evidence>
<dbReference type="Proteomes" id="UP001151518">
    <property type="component" value="Unassembled WGS sequence"/>
</dbReference>
<name>A0A9W8G550_9FUNG</name>
<dbReference type="EMBL" id="JANBTW010000075">
    <property type="protein sequence ID" value="KAJ2672878.1"/>
    <property type="molecule type" value="Genomic_DNA"/>
</dbReference>
<organism evidence="1 2">
    <name type="scientific">Coemansia spiralis</name>
    <dbReference type="NCBI Taxonomy" id="417178"/>
    <lineage>
        <taxon>Eukaryota</taxon>
        <taxon>Fungi</taxon>
        <taxon>Fungi incertae sedis</taxon>
        <taxon>Zoopagomycota</taxon>
        <taxon>Kickxellomycotina</taxon>
        <taxon>Kickxellomycetes</taxon>
        <taxon>Kickxellales</taxon>
        <taxon>Kickxellaceae</taxon>
        <taxon>Coemansia</taxon>
    </lineage>
</organism>
<accession>A0A9W8G550</accession>
<dbReference type="AlphaFoldDB" id="A0A9W8G550"/>
<gene>
    <name evidence="1" type="ORF">GGI25_004921</name>
</gene>
<proteinExistence type="predicted"/>
<dbReference type="OrthoDB" id="5598776at2759"/>
<comment type="caution">
    <text evidence="1">The sequence shown here is derived from an EMBL/GenBank/DDBJ whole genome shotgun (WGS) entry which is preliminary data.</text>
</comment>
<evidence type="ECO:0000313" key="1">
    <source>
        <dbReference type="EMBL" id="KAJ2672878.1"/>
    </source>
</evidence>
<protein>
    <submittedName>
        <fullName evidence="1">Uncharacterized protein</fullName>
    </submittedName>
</protein>
<reference evidence="1" key="1">
    <citation type="submission" date="2022-07" db="EMBL/GenBank/DDBJ databases">
        <title>Phylogenomic reconstructions and comparative analyses of Kickxellomycotina fungi.</title>
        <authorList>
            <person name="Reynolds N.K."/>
            <person name="Stajich J.E."/>
            <person name="Barry K."/>
            <person name="Grigoriev I.V."/>
            <person name="Crous P."/>
            <person name="Smith M.E."/>
        </authorList>
    </citation>
    <scope>NUCLEOTIDE SEQUENCE</scope>
    <source>
        <strain evidence="1">NRRL 3115</strain>
    </source>
</reference>
<sequence length="146" mass="17144">MNSDRQNSTVQQSDNPDEFLESYLAQIKEKLDKVPVEPNKEVDELKLLLADTEAPPDRRMFYRNDHIEEIAKQECAECEYKWQTCRVNPPTMYDRFIGCTKLKLDYKACMKKVAKRYEDKDFGDPLGAMPIKEHPVKDMLHSSLKR</sequence>